<proteinExistence type="predicted"/>
<sequence length="35" mass="3864">MSDRHFDQLATRFAEKIYGGAKGAIRLAVLQADLT</sequence>
<protein>
    <submittedName>
        <fullName evidence="1">Putative methyltransferase</fullName>
    </submittedName>
</protein>
<dbReference type="AlphaFoldDB" id="A0A656JLH7"/>
<dbReference type="GO" id="GO:0008168">
    <property type="term" value="F:methyltransferase activity"/>
    <property type="evidence" value="ECO:0007669"/>
    <property type="project" value="UniProtKB-KW"/>
</dbReference>
<reference evidence="1 2" key="1">
    <citation type="journal article" date="2013" name="PLoS Pathog.">
        <title>Genomic analysis of the Kiwifruit pathogen Pseudomonas syringae pv. actinidiae provides insight into the origins of an emergent plant disease.</title>
        <authorList>
            <person name="McCann H.C."/>
            <person name="Rikkerink E.H."/>
            <person name="Bertels F."/>
            <person name="Fiers M."/>
            <person name="Lu A."/>
            <person name="Rees-George J."/>
            <person name="Andersen M.T."/>
            <person name="Gleave A.P."/>
            <person name="Haubold B."/>
            <person name="Wohlers M.W."/>
            <person name="Guttman D.S."/>
            <person name="Wang P.W."/>
            <person name="Straub C."/>
            <person name="Vanneste J.L."/>
            <person name="Rainey P.B."/>
            <person name="Templeton M.D."/>
        </authorList>
    </citation>
    <scope>NUCLEOTIDE SEQUENCE [LARGE SCALE GENOMIC DNA]</scope>
    <source>
        <strain evidence="1 2">ICMP 19096</strain>
    </source>
</reference>
<gene>
    <name evidence="1" type="ORF">A245_41565</name>
</gene>
<dbReference type="GO" id="GO:0032259">
    <property type="term" value="P:methylation"/>
    <property type="evidence" value="ECO:0007669"/>
    <property type="project" value="UniProtKB-KW"/>
</dbReference>
<dbReference type="EMBL" id="AOKF01003509">
    <property type="protein sequence ID" value="EPN35876.1"/>
    <property type="molecule type" value="Genomic_DNA"/>
</dbReference>
<name>A0A656JLH7_PSESF</name>
<evidence type="ECO:0000313" key="1">
    <source>
        <dbReference type="EMBL" id="EPN35876.1"/>
    </source>
</evidence>
<comment type="caution">
    <text evidence="1">The sequence shown here is derived from an EMBL/GenBank/DDBJ whole genome shotgun (WGS) entry which is preliminary data.</text>
</comment>
<organism evidence="1 2">
    <name type="scientific">Pseudomonas syringae pv. actinidiae ICMP 19096</name>
    <dbReference type="NCBI Taxonomy" id="1194405"/>
    <lineage>
        <taxon>Bacteria</taxon>
        <taxon>Pseudomonadati</taxon>
        <taxon>Pseudomonadota</taxon>
        <taxon>Gammaproteobacteria</taxon>
        <taxon>Pseudomonadales</taxon>
        <taxon>Pseudomonadaceae</taxon>
        <taxon>Pseudomonas</taxon>
        <taxon>Pseudomonas syringae</taxon>
    </lineage>
</organism>
<feature type="non-terminal residue" evidence="1">
    <location>
        <position position="35"/>
    </location>
</feature>
<accession>A0A656JLH7</accession>
<keyword evidence="1" id="KW-0808">Transferase</keyword>
<evidence type="ECO:0000313" key="2">
    <source>
        <dbReference type="Proteomes" id="UP000018849"/>
    </source>
</evidence>
<keyword evidence="1" id="KW-0489">Methyltransferase</keyword>
<dbReference type="Proteomes" id="UP000018849">
    <property type="component" value="Unassembled WGS sequence"/>
</dbReference>